<dbReference type="AlphaFoldDB" id="A0A3B6LHW4"/>
<keyword evidence="2" id="KW-1185">Reference proteome</keyword>
<evidence type="ECO:0000313" key="1">
    <source>
        <dbReference type="EnsemblPlants" id="TraesCS5B02G100800.2"/>
    </source>
</evidence>
<dbReference type="Gramene" id="TraesJUL5B03G02852970.1">
    <property type="protein sequence ID" value="TraesJUL5B03G02852970.1"/>
    <property type="gene ID" value="TraesJUL5B03G02852970"/>
</dbReference>
<dbReference type="Gramene" id="TraesARI5B03G02874870.1">
    <property type="protein sequence ID" value="TraesARI5B03G02874870.1"/>
    <property type="gene ID" value="TraesARI5B03G02874870"/>
</dbReference>
<dbReference type="Gramene" id="TraesCS5B02G100800.2">
    <property type="protein sequence ID" value="TraesCS5B02G100800.2"/>
    <property type="gene ID" value="TraesCS5B02G100800"/>
</dbReference>
<dbReference type="Gramene" id="TraesLAC5B03G02787090.1">
    <property type="protein sequence ID" value="TraesLAC5B03G02787090.1"/>
    <property type="gene ID" value="TraesLAC5B03G02787090"/>
</dbReference>
<dbReference type="Gramene" id="TraesMAC5B03G02832640.1">
    <property type="protein sequence ID" value="TraesMAC5B03G02832640.1"/>
    <property type="gene ID" value="TraesMAC5B03G02832640"/>
</dbReference>
<reference evidence="1" key="2">
    <citation type="submission" date="2018-10" db="UniProtKB">
        <authorList>
            <consortium name="EnsemblPlants"/>
        </authorList>
    </citation>
    <scope>IDENTIFICATION</scope>
</reference>
<dbReference type="EnsemblPlants" id="TraesCS5B02G100800.2">
    <property type="protein sequence ID" value="TraesCS5B02G100800.2"/>
    <property type="gene ID" value="TraesCS5B02G100800"/>
</dbReference>
<evidence type="ECO:0000313" key="2">
    <source>
        <dbReference type="Proteomes" id="UP000019116"/>
    </source>
</evidence>
<dbReference type="RefSeq" id="XP_044392859.1">
    <property type="nucleotide sequence ID" value="XM_044536924.1"/>
</dbReference>
<dbReference type="GeneID" id="123115846"/>
<dbReference type="Gramene" id="TraesNOR5B03G02858450.1">
    <property type="protein sequence ID" value="TraesNOR5B03G02858450.1"/>
    <property type="gene ID" value="TraesNOR5B03G02858450"/>
</dbReference>
<dbReference type="Gramene" id="TraesRN5B0100257100.1">
    <property type="protein sequence ID" value="TraesRN5B0100257100.1"/>
    <property type="gene ID" value="TraesRN5B0100257100"/>
</dbReference>
<dbReference type="Gramene" id="TraesSYM5B03G02861710.1">
    <property type="protein sequence ID" value="TraesSYM5B03G02861710.1"/>
    <property type="gene ID" value="TraesSYM5B03G02861710"/>
</dbReference>
<organism evidence="1">
    <name type="scientific">Triticum aestivum</name>
    <name type="common">Wheat</name>
    <dbReference type="NCBI Taxonomy" id="4565"/>
    <lineage>
        <taxon>Eukaryota</taxon>
        <taxon>Viridiplantae</taxon>
        <taxon>Streptophyta</taxon>
        <taxon>Embryophyta</taxon>
        <taxon>Tracheophyta</taxon>
        <taxon>Spermatophyta</taxon>
        <taxon>Magnoliopsida</taxon>
        <taxon>Liliopsida</taxon>
        <taxon>Poales</taxon>
        <taxon>Poaceae</taxon>
        <taxon>BOP clade</taxon>
        <taxon>Pooideae</taxon>
        <taxon>Triticodae</taxon>
        <taxon>Triticeae</taxon>
        <taxon>Triticinae</taxon>
        <taxon>Triticum</taxon>
    </lineage>
</organism>
<gene>
    <name evidence="1" type="primary">LOC123115846</name>
</gene>
<dbReference type="Gramene" id="TraesLDM5B03G02835170.1">
    <property type="protein sequence ID" value="TraesLDM5B03G02835170.1"/>
    <property type="gene ID" value="TraesLDM5B03G02835170"/>
</dbReference>
<reference evidence="1" key="1">
    <citation type="submission" date="2018-08" db="EMBL/GenBank/DDBJ databases">
        <authorList>
            <person name="Rossello M."/>
        </authorList>
    </citation>
    <scope>NUCLEOTIDE SEQUENCE [LARGE SCALE GENOMIC DNA]</scope>
    <source>
        <strain evidence="1">cv. Chinese Spring</strain>
    </source>
</reference>
<sequence>MKVQSLLFLQHSHPAKVERKRCRVTVGSCMMLRESAATTAQPSSRDPCLPPPPTLSLSRAVPMMGTSTVARAEFPVQAAAAAATSIAGGSAGIGLRRALRRWLLAAVVDLMLVQIHREVALGRPAAHRRVGEGRLEVILDRSSGGCVRLHSAASHGSHQLRSWVVPLSVKIMSTSVMANDDGIALMPFSCPDIVVVVCVTSLGLLRENSRVGSLRSVDVDVFDVVFPPWGIVLERVLAEVAKRWSYVGSTASTTASFSPWRNGVLAIDKRSVVELSCIVVASTTVGPGKVNMLIPSKDGTKEDGGDGGFRVCACYVC</sequence>
<dbReference type="Gramene" id="TraesSTA5B03G02824500.1">
    <property type="protein sequence ID" value="TraesSTA5B03G02824500.1"/>
    <property type="gene ID" value="TraesSTA5B03G02824500"/>
</dbReference>
<accession>A0A3B6LHW4</accession>
<dbReference type="Gramene" id="TraesJAG5B03G02832180.1">
    <property type="protein sequence ID" value="TraesJAG5B03G02832180.1"/>
    <property type="gene ID" value="TraesJAG5B03G02832180"/>
</dbReference>
<dbReference type="Proteomes" id="UP000019116">
    <property type="component" value="Chromosome 5B"/>
</dbReference>
<protein>
    <submittedName>
        <fullName evidence="1">Uncharacterized protein</fullName>
    </submittedName>
</protein>
<name>A0A3B6LHW4_WHEAT</name>
<proteinExistence type="predicted"/>
<dbReference type="Gramene" id="TraesCS5B03G0257000.1">
    <property type="protein sequence ID" value="TraesCS5B03G0257000.1.CDS"/>
    <property type="gene ID" value="TraesCS5B03G0257000"/>
</dbReference>